<dbReference type="GO" id="GO:0007031">
    <property type="term" value="P:peroxisome organization"/>
    <property type="evidence" value="ECO:0007669"/>
    <property type="project" value="InterPro"/>
</dbReference>
<dbReference type="OrthoDB" id="77656at2759"/>
<dbReference type="PANTHER" id="PTHR34126:SF1">
    <property type="entry name" value="PEROXISOME BIOGENESIS PROTEIN 22"/>
    <property type="match status" value="1"/>
</dbReference>
<keyword evidence="1" id="KW-0472">Membrane</keyword>
<organism evidence="2 3">
    <name type="scientific">Anaeromyces robustus</name>
    <dbReference type="NCBI Taxonomy" id="1754192"/>
    <lineage>
        <taxon>Eukaryota</taxon>
        <taxon>Fungi</taxon>
        <taxon>Fungi incertae sedis</taxon>
        <taxon>Chytridiomycota</taxon>
        <taxon>Chytridiomycota incertae sedis</taxon>
        <taxon>Neocallimastigomycetes</taxon>
        <taxon>Neocallimastigales</taxon>
        <taxon>Neocallimastigaceae</taxon>
        <taxon>Anaeromyces</taxon>
    </lineage>
</organism>
<dbReference type="PANTHER" id="PTHR34126">
    <property type="entry name" value="PEROXISOME BIOGENESIS PROTEIN 22"/>
    <property type="match status" value="1"/>
</dbReference>
<feature type="transmembrane region" description="Helical" evidence="1">
    <location>
        <begin position="12"/>
        <end position="29"/>
    </location>
</feature>
<sequence>MTEKSKNFLYKFIGGVTVASIIAISLWWLSSIDDEDDVNDFIQTSNNETEIDFNDKHSKIKIVISGKNIILNSSNPKEIDDNQISTLFSLSDNFDIYIVIQVKDENEQKEIFDAINQHEIFKTGVLNINKVLFCSTAPGKGHIARHIEPYIFVDDDIETIDNFSKFIPRAICVTDSNPISLKNKSNVEIVNSLEKSSIMKVKIN</sequence>
<gene>
    <name evidence="2" type="ORF">BCR32DRAFT_293421</name>
</gene>
<keyword evidence="1" id="KW-1133">Transmembrane helix</keyword>
<dbReference type="Proteomes" id="UP000193944">
    <property type="component" value="Unassembled WGS sequence"/>
</dbReference>
<evidence type="ECO:0000313" key="3">
    <source>
        <dbReference type="Proteomes" id="UP000193944"/>
    </source>
</evidence>
<evidence type="ECO:0008006" key="4">
    <source>
        <dbReference type="Google" id="ProtNLM"/>
    </source>
</evidence>
<accession>A0A1Y1X6Z5</accession>
<evidence type="ECO:0000313" key="2">
    <source>
        <dbReference type="EMBL" id="ORX81156.1"/>
    </source>
</evidence>
<dbReference type="InterPro" id="IPR037485">
    <property type="entry name" value="PEX22"/>
</dbReference>
<protein>
    <recommendedName>
        <fullName evidence="4">Peroxisome assembly protein 22</fullName>
    </recommendedName>
</protein>
<reference evidence="2 3" key="1">
    <citation type="submission" date="2016-08" db="EMBL/GenBank/DDBJ databases">
        <title>A Parts List for Fungal Cellulosomes Revealed by Comparative Genomics.</title>
        <authorList>
            <consortium name="DOE Joint Genome Institute"/>
            <person name="Haitjema C.H."/>
            <person name="Gilmore S.P."/>
            <person name="Henske J.K."/>
            <person name="Solomon K.V."/>
            <person name="De Groot R."/>
            <person name="Kuo A."/>
            <person name="Mondo S.J."/>
            <person name="Salamov A.A."/>
            <person name="Labutti K."/>
            <person name="Zhao Z."/>
            <person name="Chiniquy J."/>
            <person name="Barry K."/>
            <person name="Brewer H.M."/>
            <person name="Purvine S.O."/>
            <person name="Wright A.T."/>
            <person name="Boxma B."/>
            <person name="Van Alen T."/>
            <person name="Hackstein J.H."/>
            <person name="Baker S.E."/>
            <person name="Grigoriev I.V."/>
            <person name="O'Malley M.A."/>
        </authorList>
    </citation>
    <scope>NUCLEOTIDE SEQUENCE [LARGE SCALE GENOMIC DNA]</scope>
    <source>
        <strain evidence="2 3">S4</strain>
    </source>
</reference>
<name>A0A1Y1X6Z5_9FUNG</name>
<keyword evidence="3" id="KW-1185">Reference proteome</keyword>
<dbReference type="AlphaFoldDB" id="A0A1Y1X6Z5"/>
<dbReference type="Pfam" id="PF22978">
    <property type="entry name" value="HAD_Pex22"/>
    <property type="match status" value="1"/>
</dbReference>
<proteinExistence type="predicted"/>
<comment type="caution">
    <text evidence="2">The sequence shown here is derived from an EMBL/GenBank/DDBJ whole genome shotgun (WGS) entry which is preliminary data.</text>
</comment>
<keyword evidence="1" id="KW-0812">Transmembrane</keyword>
<evidence type="ECO:0000256" key="1">
    <source>
        <dbReference type="SAM" id="Phobius"/>
    </source>
</evidence>
<reference evidence="2 3" key="2">
    <citation type="submission" date="2016-08" db="EMBL/GenBank/DDBJ databases">
        <title>Pervasive Adenine N6-methylation of Active Genes in Fungi.</title>
        <authorList>
            <consortium name="DOE Joint Genome Institute"/>
            <person name="Mondo S.J."/>
            <person name="Dannebaum R.O."/>
            <person name="Kuo R.C."/>
            <person name="Labutti K."/>
            <person name="Haridas S."/>
            <person name="Kuo A."/>
            <person name="Salamov A."/>
            <person name="Ahrendt S.R."/>
            <person name="Lipzen A."/>
            <person name="Sullivan W."/>
            <person name="Andreopoulos W.B."/>
            <person name="Clum A."/>
            <person name="Lindquist E."/>
            <person name="Daum C."/>
            <person name="Ramamoorthy G.K."/>
            <person name="Gryganskyi A."/>
            <person name="Culley D."/>
            <person name="Magnuson J.K."/>
            <person name="James T.Y."/>
            <person name="O'Malley M.A."/>
            <person name="Stajich J.E."/>
            <person name="Spatafora J.W."/>
            <person name="Visel A."/>
            <person name="Grigoriev I.V."/>
        </authorList>
    </citation>
    <scope>NUCLEOTIDE SEQUENCE [LARGE SCALE GENOMIC DNA]</scope>
    <source>
        <strain evidence="2 3">S4</strain>
    </source>
</reference>
<dbReference type="EMBL" id="MCFG01000125">
    <property type="protein sequence ID" value="ORX81156.1"/>
    <property type="molecule type" value="Genomic_DNA"/>
</dbReference>